<sequence>MWVQDPLDIVRKIPEKFSSTTGYLTSFYDPLVEETHADLMSGMSTVSQATTRAIFSVRQTVKCKPSKDLFYHATLESVKKFENHGVIYEPEVRDVIAITGVRPKCNDDLERPNRSYLVAFVLSVRYEECLVKEKSYFPTNI</sequence>
<reference evidence="1" key="2">
    <citation type="submission" date="2021-01" db="UniProtKB">
        <authorList>
            <consortium name="EnsemblPlants"/>
        </authorList>
    </citation>
    <scope>IDENTIFICATION</scope>
</reference>
<reference evidence="1 2" key="1">
    <citation type="journal article" date="2016" name="G3 (Bethesda)">
        <title>First Draft Assembly and Annotation of the Genome of a California Endemic Oak Quercus lobata Nee (Fagaceae).</title>
        <authorList>
            <person name="Sork V.L."/>
            <person name="Fitz-Gibbon S.T."/>
            <person name="Puiu D."/>
            <person name="Crepeau M."/>
            <person name="Gugger P.F."/>
            <person name="Sherman R."/>
            <person name="Stevens K."/>
            <person name="Langley C.H."/>
            <person name="Pellegrini M."/>
            <person name="Salzberg S.L."/>
        </authorList>
    </citation>
    <scope>NUCLEOTIDE SEQUENCE [LARGE SCALE GENOMIC DNA]</scope>
    <source>
        <strain evidence="1 2">cv. SW786</strain>
    </source>
</reference>
<dbReference type="AlphaFoldDB" id="A0A7N2R5C4"/>
<evidence type="ECO:0000313" key="2">
    <source>
        <dbReference type="Proteomes" id="UP000594261"/>
    </source>
</evidence>
<protein>
    <submittedName>
        <fullName evidence="1">Uncharacterized protein</fullName>
    </submittedName>
</protein>
<organism evidence="1 2">
    <name type="scientific">Quercus lobata</name>
    <name type="common">Valley oak</name>
    <dbReference type="NCBI Taxonomy" id="97700"/>
    <lineage>
        <taxon>Eukaryota</taxon>
        <taxon>Viridiplantae</taxon>
        <taxon>Streptophyta</taxon>
        <taxon>Embryophyta</taxon>
        <taxon>Tracheophyta</taxon>
        <taxon>Spermatophyta</taxon>
        <taxon>Magnoliopsida</taxon>
        <taxon>eudicotyledons</taxon>
        <taxon>Gunneridae</taxon>
        <taxon>Pentapetalae</taxon>
        <taxon>rosids</taxon>
        <taxon>fabids</taxon>
        <taxon>Fagales</taxon>
        <taxon>Fagaceae</taxon>
        <taxon>Quercus</taxon>
    </lineage>
</organism>
<dbReference type="Proteomes" id="UP000594261">
    <property type="component" value="Chromosome 5"/>
</dbReference>
<dbReference type="InParanoid" id="A0A7N2R5C4"/>
<evidence type="ECO:0000313" key="1">
    <source>
        <dbReference type="EnsemblPlants" id="QL05p066001:mrna"/>
    </source>
</evidence>
<dbReference type="OMA" id="TENYEPE"/>
<dbReference type="EMBL" id="LRBV02000005">
    <property type="status" value="NOT_ANNOTATED_CDS"/>
    <property type="molecule type" value="Genomic_DNA"/>
</dbReference>
<name>A0A7N2R5C4_QUELO</name>
<proteinExistence type="predicted"/>
<accession>A0A7N2R5C4</accession>
<dbReference type="Gramene" id="QL05p066001:mrna">
    <property type="protein sequence ID" value="QL05p066001:mrna"/>
    <property type="gene ID" value="QL05p066001"/>
</dbReference>
<dbReference type="EnsemblPlants" id="QL05p066001:mrna">
    <property type="protein sequence ID" value="QL05p066001:mrna"/>
    <property type="gene ID" value="QL05p066001"/>
</dbReference>
<keyword evidence="2" id="KW-1185">Reference proteome</keyword>